<organism evidence="3 4">
    <name type="scientific">Cercophora scortea</name>
    <dbReference type="NCBI Taxonomy" id="314031"/>
    <lineage>
        <taxon>Eukaryota</taxon>
        <taxon>Fungi</taxon>
        <taxon>Dikarya</taxon>
        <taxon>Ascomycota</taxon>
        <taxon>Pezizomycotina</taxon>
        <taxon>Sordariomycetes</taxon>
        <taxon>Sordariomycetidae</taxon>
        <taxon>Sordariales</taxon>
        <taxon>Lasiosphaeriaceae</taxon>
        <taxon>Cercophora</taxon>
    </lineage>
</organism>
<proteinExistence type="predicted"/>
<reference evidence="3" key="1">
    <citation type="journal article" date="2023" name="Mol. Phylogenet. Evol.">
        <title>Genome-scale phylogeny and comparative genomics of the fungal order Sordariales.</title>
        <authorList>
            <person name="Hensen N."/>
            <person name="Bonometti L."/>
            <person name="Westerberg I."/>
            <person name="Brannstrom I.O."/>
            <person name="Guillou S."/>
            <person name="Cros-Aarteil S."/>
            <person name="Calhoun S."/>
            <person name="Haridas S."/>
            <person name="Kuo A."/>
            <person name="Mondo S."/>
            <person name="Pangilinan J."/>
            <person name="Riley R."/>
            <person name="LaButti K."/>
            <person name="Andreopoulos B."/>
            <person name="Lipzen A."/>
            <person name="Chen C."/>
            <person name="Yan M."/>
            <person name="Daum C."/>
            <person name="Ng V."/>
            <person name="Clum A."/>
            <person name="Steindorff A."/>
            <person name="Ohm R.A."/>
            <person name="Martin F."/>
            <person name="Silar P."/>
            <person name="Natvig D.O."/>
            <person name="Lalanne C."/>
            <person name="Gautier V."/>
            <person name="Ament-Velasquez S.L."/>
            <person name="Kruys A."/>
            <person name="Hutchinson M.I."/>
            <person name="Powell A.J."/>
            <person name="Barry K."/>
            <person name="Miller A.N."/>
            <person name="Grigoriev I.V."/>
            <person name="Debuchy R."/>
            <person name="Gladieux P."/>
            <person name="Hiltunen Thoren M."/>
            <person name="Johannesson H."/>
        </authorList>
    </citation>
    <scope>NUCLEOTIDE SEQUENCE</scope>
    <source>
        <strain evidence="3">SMH4131-1</strain>
    </source>
</reference>
<comment type="caution">
    <text evidence="3">The sequence shown here is derived from an EMBL/GenBank/DDBJ whole genome shotgun (WGS) entry which is preliminary data.</text>
</comment>
<sequence>MRLINTATLLLEEVMGDYPGRYAILSHTWENDEISFQDMTLLATTNNNNQSPADSDKIKTKAGYLKVAAFTRAAAADGFTHVWVDTCCIDKTSSAELSEAINSMFRWYSKAARCYVYLADVPDGWESTLARAAEHPDQGGALVTTHIPAHLRRLPWPVRGAVDHSFYQSRWFTRGWTLQELLAPVDVVFYSASWTRGPTKVQIIEHLRRITGIPYAALETGEFSAVSVADRMRWASARETTRVEDMAYCLLGIFDVNMPMLYGEGEKAFLRLQEEICKSSDDHSLFAWRQKPEGDEWALRRSNSSSDDGGDGGAFSVYRGLFAKLPEEFSVPSVSLAPVDADGFVPPMGSTSLGFNAMFPLIPVSEISIADGVVPPVDSVDAENEYLAVLHAKTLLSWHRPGVGSMPGHRVAILVKALSPNASTRQFARVRPSIVYTLTGRTKAALPGPRSLYIRHAIRIPTNHVSRRWTGFVVDVSYRAVTARFGMWSPYGALNLESRGDLIKTPANLAKTNGVAAVVFSTDPLMPFVALLGRSPGDGSPVFWLLKEKVNNPAEFDFSRIGAGSRIEGVKVGDDPPQRVLRFLYSPQSGSTVVLYFTLSWPLLNKFATSFDCQ</sequence>
<name>A0AAE0I372_9PEZI</name>
<gene>
    <name evidence="3" type="ORF">B0T19DRAFT_434964</name>
</gene>
<keyword evidence="4" id="KW-1185">Reference proteome</keyword>
<evidence type="ECO:0000313" key="4">
    <source>
        <dbReference type="Proteomes" id="UP001286456"/>
    </source>
</evidence>
<dbReference type="PANTHER" id="PTHR10622">
    <property type="entry name" value="HET DOMAIN-CONTAINING PROTEIN"/>
    <property type="match status" value="1"/>
</dbReference>
<reference evidence="3" key="2">
    <citation type="submission" date="2023-06" db="EMBL/GenBank/DDBJ databases">
        <authorList>
            <consortium name="Lawrence Berkeley National Laboratory"/>
            <person name="Haridas S."/>
            <person name="Hensen N."/>
            <person name="Bonometti L."/>
            <person name="Westerberg I."/>
            <person name="Brannstrom I.O."/>
            <person name="Guillou S."/>
            <person name="Cros-Aarteil S."/>
            <person name="Calhoun S."/>
            <person name="Kuo A."/>
            <person name="Mondo S."/>
            <person name="Pangilinan J."/>
            <person name="Riley R."/>
            <person name="Labutti K."/>
            <person name="Andreopoulos B."/>
            <person name="Lipzen A."/>
            <person name="Chen C."/>
            <person name="Yanf M."/>
            <person name="Daum C."/>
            <person name="Ng V."/>
            <person name="Clum A."/>
            <person name="Steindorff A."/>
            <person name="Ohm R."/>
            <person name="Martin F."/>
            <person name="Silar P."/>
            <person name="Natvig D."/>
            <person name="Lalanne C."/>
            <person name="Gautier V."/>
            <person name="Ament-Velasquez S.L."/>
            <person name="Kruys A."/>
            <person name="Hutchinson M.I."/>
            <person name="Powell A.J."/>
            <person name="Barry K."/>
            <person name="Miller A.N."/>
            <person name="Grigoriev I.V."/>
            <person name="Debuchy R."/>
            <person name="Gladieux P."/>
            <person name="Thoren M.H."/>
            <person name="Johannesson H."/>
        </authorList>
    </citation>
    <scope>NUCLEOTIDE SEQUENCE</scope>
    <source>
        <strain evidence="3">SMH4131-1</strain>
    </source>
</reference>
<dbReference type="AlphaFoldDB" id="A0AAE0I372"/>
<dbReference type="EMBL" id="JAUEPO010000007">
    <property type="protein sequence ID" value="KAK3317429.1"/>
    <property type="molecule type" value="Genomic_DNA"/>
</dbReference>
<evidence type="ECO:0000259" key="1">
    <source>
        <dbReference type="Pfam" id="PF06985"/>
    </source>
</evidence>
<feature type="domain" description="DUF8212" evidence="2">
    <location>
        <begin position="267"/>
        <end position="393"/>
    </location>
</feature>
<dbReference type="InterPro" id="IPR058525">
    <property type="entry name" value="DUF8212"/>
</dbReference>
<evidence type="ECO:0000313" key="3">
    <source>
        <dbReference type="EMBL" id="KAK3317429.1"/>
    </source>
</evidence>
<dbReference type="Pfam" id="PF06985">
    <property type="entry name" value="HET"/>
    <property type="match status" value="1"/>
</dbReference>
<dbReference type="Pfam" id="PF26640">
    <property type="entry name" value="DUF8212"/>
    <property type="match status" value="1"/>
</dbReference>
<dbReference type="InterPro" id="IPR010730">
    <property type="entry name" value="HET"/>
</dbReference>
<evidence type="ECO:0000259" key="2">
    <source>
        <dbReference type="Pfam" id="PF26640"/>
    </source>
</evidence>
<dbReference type="PANTHER" id="PTHR10622:SF10">
    <property type="entry name" value="HET DOMAIN-CONTAINING PROTEIN"/>
    <property type="match status" value="1"/>
</dbReference>
<protein>
    <submittedName>
        <fullName evidence="3">Heterokaryon incompatibility protein-domain-containing protein</fullName>
    </submittedName>
</protein>
<dbReference type="Proteomes" id="UP001286456">
    <property type="component" value="Unassembled WGS sequence"/>
</dbReference>
<feature type="domain" description="Heterokaryon incompatibility" evidence="1">
    <location>
        <begin position="22"/>
        <end position="180"/>
    </location>
</feature>
<accession>A0AAE0I372</accession>